<proteinExistence type="predicted"/>
<evidence type="ECO:0000313" key="3">
    <source>
        <dbReference type="Proteomes" id="UP000039865"/>
    </source>
</evidence>
<keyword evidence="3" id="KW-1185">Reference proteome</keyword>
<evidence type="ECO:0000256" key="1">
    <source>
        <dbReference type="SAM" id="MobiDB-lite"/>
    </source>
</evidence>
<protein>
    <submittedName>
        <fullName evidence="2">Uncharacterized protein</fullName>
    </submittedName>
</protein>
<accession>A0A078AUW9</accession>
<reference evidence="2 3" key="1">
    <citation type="submission" date="2014-06" db="EMBL/GenBank/DDBJ databases">
        <authorList>
            <person name="Swart Estienne"/>
        </authorList>
    </citation>
    <scope>NUCLEOTIDE SEQUENCE [LARGE SCALE GENOMIC DNA]</scope>
    <source>
        <strain evidence="2 3">130c</strain>
    </source>
</reference>
<feature type="region of interest" description="Disordered" evidence="1">
    <location>
        <begin position="441"/>
        <end position="462"/>
    </location>
</feature>
<sequence>MHSNQKPTALGFQTSVINQSPKNSRFLSSSLTYFDNTQLEKQSIKNIDEYKKRYDKWQKTYLQYQIQDFLKKTQQEQQVNLSYDQFNKTNGSQFPGNQNSSQNYLSFQPKIQKLGTFQQVNQMNLTMKDNSTSFNQQSSSVGRRAAGPILMSYRNQTMRSITTEGKVRQKVVIDGSHLKQKMNAQNYNTSQNQDSQQDLQLKQLISTNMSTNQRMETFEDTYRSKLGALSVGGKTDKLHLKNQLIRDRLNQNRQIIKDFQVGNDQQETEETMVDKSYDFSQRIKRQFKYEDAINSRDVTLTNFQQFAGFQYQSQKTAHSQMNRRNISKIEDRLSNLKDSLLKNKSQYRDVRSSNKNSTKKFNSQEWVDKYQTFLLDSYKSKKKNDFQEDLNEDLDDYENKSQDKNKEHTMSLLDEINQNVKPIKRRTIGNIQQQFMRDATNFSGGRSIQEPDSGNKLEPKSQFNKQDYDKKSLFQESLFNQTQGIGRNNAQDMSVLLEESLLNASRDNSIDRSQRNKTQNEKAISKSRIIVDNDKHRVRTQIPVQNRIGKKSKDIQENSTNASHINLYKRPEVHQRMEASFIISKF</sequence>
<dbReference type="Proteomes" id="UP000039865">
    <property type="component" value="Unassembled WGS sequence"/>
</dbReference>
<evidence type="ECO:0000313" key="2">
    <source>
        <dbReference type="EMBL" id="CDW85042.1"/>
    </source>
</evidence>
<feature type="compositionally biased region" description="Polar residues" evidence="1">
    <location>
        <begin position="441"/>
        <end position="452"/>
    </location>
</feature>
<name>A0A078AUW9_STYLE</name>
<dbReference type="AlphaFoldDB" id="A0A078AUW9"/>
<gene>
    <name evidence="2" type="primary">Contig10280.g10966</name>
    <name evidence="2" type="ORF">STYLEM_14112</name>
</gene>
<organism evidence="2 3">
    <name type="scientific">Stylonychia lemnae</name>
    <name type="common">Ciliate</name>
    <dbReference type="NCBI Taxonomy" id="5949"/>
    <lineage>
        <taxon>Eukaryota</taxon>
        <taxon>Sar</taxon>
        <taxon>Alveolata</taxon>
        <taxon>Ciliophora</taxon>
        <taxon>Intramacronucleata</taxon>
        <taxon>Spirotrichea</taxon>
        <taxon>Stichotrichia</taxon>
        <taxon>Sporadotrichida</taxon>
        <taxon>Oxytrichidae</taxon>
        <taxon>Stylonychinae</taxon>
        <taxon>Stylonychia</taxon>
    </lineage>
</organism>
<dbReference type="InParanoid" id="A0A078AUW9"/>
<dbReference type="EMBL" id="CCKQ01013382">
    <property type="protein sequence ID" value="CDW85042.1"/>
    <property type="molecule type" value="Genomic_DNA"/>
</dbReference>